<dbReference type="Pfam" id="PF04015">
    <property type="entry name" value="DUF362"/>
    <property type="match status" value="1"/>
</dbReference>
<feature type="domain" description="4Fe-4S ferredoxin-type" evidence="5">
    <location>
        <begin position="198"/>
        <end position="225"/>
    </location>
</feature>
<evidence type="ECO:0000256" key="2">
    <source>
        <dbReference type="ARBA" id="ARBA00022723"/>
    </source>
</evidence>
<evidence type="ECO:0000256" key="1">
    <source>
        <dbReference type="ARBA" id="ARBA00022485"/>
    </source>
</evidence>
<keyword evidence="2" id="KW-0479">Metal-binding</keyword>
<proteinExistence type="predicted"/>
<dbReference type="EMBL" id="LIZT01000075">
    <property type="protein sequence ID" value="KPJ49121.1"/>
    <property type="molecule type" value="Genomic_DNA"/>
</dbReference>
<dbReference type="PATRIC" id="fig|1703771.3.peg.605"/>
<evidence type="ECO:0000256" key="4">
    <source>
        <dbReference type="ARBA" id="ARBA00023014"/>
    </source>
</evidence>
<keyword evidence="3" id="KW-0408">Iron</keyword>
<reference evidence="6 7" key="1">
    <citation type="journal article" date="2015" name="Microbiome">
        <title>Genomic resolution of linkages in carbon, nitrogen, and sulfur cycling among widespread estuary sediment bacteria.</title>
        <authorList>
            <person name="Baker B.J."/>
            <person name="Lazar C.S."/>
            <person name="Teske A.P."/>
            <person name="Dick G.J."/>
        </authorList>
    </citation>
    <scope>NUCLEOTIDE SEQUENCE [LARGE SCALE GENOMIC DNA]</scope>
    <source>
        <strain evidence="6">DG_26</strain>
    </source>
</reference>
<feature type="domain" description="4Fe-4S ferredoxin-type" evidence="5">
    <location>
        <begin position="168"/>
        <end position="197"/>
    </location>
</feature>
<dbReference type="GO" id="GO:0051539">
    <property type="term" value="F:4 iron, 4 sulfur cluster binding"/>
    <property type="evidence" value="ECO:0007669"/>
    <property type="project" value="UniProtKB-KW"/>
</dbReference>
<dbReference type="PANTHER" id="PTHR24960:SF83">
    <property type="entry name" value="4FE-4S FERREDOXIN-TYPE DOMAIN-CONTAINING PROTEIN"/>
    <property type="match status" value="1"/>
</dbReference>
<dbReference type="Gene3D" id="3.30.70.20">
    <property type="match status" value="1"/>
</dbReference>
<name>A0A0S7WG62_UNCT6</name>
<dbReference type="InterPro" id="IPR017896">
    <property type="entry name" value="4Fe4S_Fe-S-bd"/>
</dbReference>
<keyword evidence="1" id="KW-0004">4Fe-4S</keyword>
<dbReference type="Proteomes" id="UP000051124">
    <property type="component" value="Unassembled WGS sequence"/>
</dbReference>
<evidence type="ECO:0000313" key="6">
    <source>
        <dbReference type="EMBL" id="KPJ49121.1"/>
    </source>
</evidence>
<dbReference type="InterPro" id="IPR007160">
    <property type="entry name" value="DUF362"/>
</dbReference>
<dbReference type="GO" id="GO:0046872">
    <property type="term" value="F:metal ion binding"/>
    <property type="evidence" value="ECO:0007669"/>
    <property type="project" value="UniProtKB-KW"/>
</dbReference>
<accession>A0A0S7WG62</accession>
<protein>
    <recommendedName>
        <fullName evidence="5">4Fe-4S ferredoxin-type domain-containing protein</fullName>
    </recommendedName>
</protein>
<dbReference type="PANTHER" id="PTHR24960">
    <property type="entry name" value="PHOTOSYSTEM I IRON-SULFUR CENTER-RELATED"/>
    <property type="match status" value="1"/>
</dbReference>
<gene>
    <name evidence="6" type="ORF">AMJ40_06295</name>
</gene>
<evidence type="ECO:0000313" key="7">
    <source>
        <dbReference type="Proteomes" id="UP000051124"/>
    </source>
</evidence>
<dbReference type="PROSITE" id="PS51379">
    <property type="entry name" value="4FE4S_FER_2"/>
    <property type="match status" value="2"/>
</dbReference>
<dbReference type="AlphaFoldDB" id="A0A0S7WG62"/>
<sequence length="348" mass="38910">MHKLRDLLEATEIAKIITPGELTALKLHFGEEGVTATIRPTLVRKVVEWVREKGGKPFLTDTTTLYVGGRVDSVTHIETALRNGYGYLNTKAPIIIADGLRGSSYREIEVQKKHSRKIQIAEAIFYADSVLFLTHFKGHELTGFGGALKNIAMGCAPKKGKLVMHSQVLPYVDEQRCTSCGRCIVWCPRQAIVLESVARIQKELCIGCCECLAVCPEKAIRIEWNEESKNVQEKMVEYAYGIVRTKERSAYVNFLMDITPLCDCYPSSDHSIVPDIGILASFDPVAIDQASCDLVNSQPGLRDSALPGSFRKGEDKFRALNPEIDWEVQLDYAEQLRLGKRAYELVEI</sequence>
<organism evidence="6 7">
    <name type="scientific">candidate division TA06 bacterium DG_26</name>
    <dbReference type="NCBI Taxonomy" id="1703771"/>
    <lineage>
        <taxon>Bacteria</taxon>
        <taxon>Bacteria division TA06</taxon>
    </lineage>
</organism>
<keyword evidence="4" id="KW-0411">Iron-sulfur</keyword>
<evidence type="ECO:0000259" key="5">
    <source>
        <dbReference type="PROSITE" id="PS51379"/>
    </source>
</evidence>
<comment type="caution">
    <text evidence="6">The sequence shown here is derived from an EMBL/GenBank/DDBJ whole genome shotgun (WGS) entry which is preliminary data.</text>
</comment>
<dbReference type="InterPro" id="IPR050157">
    <property type="entry name" value="PSI_iron-sulfur_center"/>
</dbReference>
<dbReference type="SUPFAM" id="SSF54862">
    <property type="entry name" value="4Fe-4S ferredoxins"/>
    <property type="match status" value="1"/>
</dbReference>
<evidence type="ECO:0000256" key="3">
    <source>
        <dbReference type="ARBA" id="ARBA00023004"/>
    </source>
</evidence>